<dbReference type="CDD" id="cd01087">
    <property type="entry name" value="Prolidase"/>
    <property type="match status" value="1"/>
</dbReference>
<evidence type="ECO:0000256" key="1">
    <source>
        <dbReference type="ARBA" id="ARBA00001936"/>
    </source>
</evidence>
<evidence type="ECO:0000256" key="14">
    <source>
        <dbReference type="ARBA" id="ARBA00044351"/>
    </source>
</evidence>
<organism evidence="17 18">
    <name type="scientific">Henosepilachna vigintioctopunctata</name>
    <dbReference type="NCBI Taxonomy" id="420089"/>
    <lineage>
        <taxon>Eukaryota</taxon>
        <taxon>Metazoa</taxon>
        <taxon>Ecdysozoa</taxon>
        <taxon>Arthropoda</taxon>
        <taxon>Hexapoda</taxon>
        <taxon>Insecta</taxon>
        <taxon>Pterygota</taxon>
        <taxon>Neoptera</taxon>
        <taxon>Endopterygota</taxon>
        <taxon>Coleoptera</taxon>
        <taxon>Polyphaga</taxon>
        <taxon>Cucujiformia</taxon>
        <taxon>Coccinelloidea</taxon>
        <taxon>Coccinellidae</taxon>
        <taxon>Epilachninae</taxon>
        <taxon>Epilachnini</taxon>
        <taxon>Henosepilachna</taxon>
    </lineage>
</organism>
<evidence type="ECO:0000256" key="6">
    <source>
        <dbReference type="ARBA" id="ARBA00022997"/>
    </source>
</evidence>
<accession>A0AAW1V6L9</accession>
<keyword evidence="7" id="KW-0482">Metalloprotease</keyword>
<reference evidence="17 18" key="1">
    <citation type="submission" date="2023-03" db="EMBL/GenBank/DDBJ databases">
        <title>Genome insight into feeding habits of ladybird beetles.</title>
        <authorList>
            <person name="Li H.-S."/>
            <person name="Huang Y.-H."/>
            <person name="Pang H."/>
        </authorList>
    </citation>
    <scope>NUCLEOTIDE SEQUENCE [LARGE SCALE GENOMIC DNA]</scope>
    <source>
        <strain evidence="17">SYSU_2023b</strain>
        <tissue evidence="17">Whole body</tissue>
    </source>
</reference>
<comment type="catalytic activity">
    <reaction evidence="15">
        <text>Xaa-L-Pro dipeptide + H2O = an L-alpha-amino acid + L-proline</text>
        <dbReference type="Rhea" id="RHEA:76407"/>
        <dbReference type="ChEBI" id="CHEBI:15377"/>
        <dbReference type="ChEBI" id="CHEBI:59869"/>
        <dbReference type="ChEBI" id="CHEBI:60039"/>
        <dbReference type="ChEBI" id="CHEBI:195196"/>
        <dbReference type="EC" id="3.4.13.9"/>
    </reaction>
</comment>
<dbReference type="Pfam" id="PF00557">
    <property type="entry name" value="Peptidase_M24"/>
    <property type="match status" value="1"/>
</dbReference>
<evidence type="ECO:0000256" key="10">
    <source>
        <dbReference type="ARBA" id="ARBA00044051"/>
    </source>
</evidence>
<dbReference type="Gene3D" id="3.40.350.10">
    <property type="entry name" value="Creatinase/prolidase N-terminal domain"/>
    <property type="match status" value="1"/>
</dbReference>
<dbReference type="SUPFAM" id="SSF53092">
    <property type="entry name" value="Creatinase/prolidase N-terminal domain"/>
    <property type="match status" value="1"/>
</dbReference>
<dbReference type="GO" id="GO:0030145">
    <property type="term" value="F:manganese ion binding"/>
    <property type="evidence" value="ECO:0007669"/>
    <property type="project" value="InterPro"/>
</dbReference>
<dbReference type="Gene3D" id="3.90.230.10">
    <property type="entry name" value="Creatinase/methionine aminopeptidase superfamily"/>
    <property type="match status" value="1"/>
</dbReference>
<dbReference type="EMBL" id="JARQZJ010000121">
    <property type="protein sequence ID" value="KAK9888651.1"/>
    <property type="molecule type" value="Genomic_DNA"/>
</dbReference>
<evidence type="ECO:0000256" key="12">
    <source>
        <dbReference type="ARBA" id="ARBA00044252"/>
    </source>
</evidence>
<comment type="caution">
    <text evidence="17">The sequence shown here is derived from an EMBL/GenBank/DDBJ whole genome shotgun (WGS) entry which is preliminary data.</text>
</comment>
<dbReference type="Pfam" id="PF05195">
    <property type="entry name" value="AMP_N"/>
    <property type="match status" value="1"/>
</dbReference>
<name>A0AAW1V6L9_9CUCU</name>
<dbReference type="SUPFAM" id="SSF55920">
    <property type="entry name" value="Creatinase/aminopeptidase"/>
    <property type="match status" value="1"/>
</dbReference>
<keyword evidence="18" id="KW-1185">Reference proteome</keyword>
<evidence type="ECO:0000256" key="13">
    <source>
        <dbReference type="ARBA" id="ARBA00044284"/>
    </source>
</evidence>
<keyword evidence="4" id="KW-0479">Metal-binding</keyword>
<keyword evidence="8" id="KW-0464">Manganese</keyword>
<evidence type="ECO:0000256" key="11">
    <source>
        <dbReference type="ARBA" id="ARBA00044141"/>
    </source>
</evidence>
<dbReference type="SMART" id="SM01011">
    <property type="entry name" value="AMP_N"/>
    <property type="match status" value="1"/>
</dbReference>
<evidence type="ECO:0000256" key="15">
    <source>
        <dbReference type="ARBA" id="ARBA00048994"/>
    </source>
</evidence>
<gene>
    <name evidence="17" type="ORF">WA026_000880</name>
</gene>
<dbReference type="GO" id="GO:0006508">
    <property type="term" value="P:proteolysis"/>
    <property type="evidence" value="ECO:0007669"/>
    <property type="project" value="UniProtKB-KW"/>
</dbReference>
<dbReference type="PANTHER" id="PTHR48480:SF2">
    <property type="entry name" value="PEPTIDASE D"/>
    <property type="match status" value="1"/>
</dbReference>
<dbReference type="GO" id="GO:0102009">
    <property type="term" value="F:proline dipeptidase activity"/>
    <property type="evidence" value="ECO:0007669"/>
    <property type="project" value="UniProtKB-EC"/>
</dbReference>
<dbReference type="PANTHER" id="PTHR48480">
    <property type="match status" value="1"/>
</dbReference>
<proteinExistence type="inferred from homology"/>
<dbReference type="InterPro" id="IPR007865">
    <property type="entry name" value="Aminopep_P_N"/>
</dbReference>
<evidence type="ECO:0000313" key="17">
    <source>
        <dbReference type="EMBL" id="KAK9888651.1"/>
    </source>
</evidence>
<dbReference type="AlphaFoldDB" id="A0AAW1V6L9"/>
<dbReference type="Proteomes" id="UP001431783">
    <property type="component" value="Unassembled WGS sequence"/>
</dbReference>
<keyword evidence="5" id="KW-0378">Hydrolase</keyword>
<evidence type="ECO:0000256" key="7">
    <source>
        <dbReference type="ARBA" id="ARBA00023049"/>
    </source>
</evidence>
<evidence type="ECO:0000256" key="9">
    <source>
        <dbReference type="ARBA" id="ARBA00043990"/>
    </source>
</evidence>
<dbReference type="EC" id="3.4.13.9" evidence="10"/>
<protein>
    <recommendedName>
        <fullName evidence="11">Xaa-Pro dipeptidase</fullName>
        <ecNumber evidence="10">3.4.13.9</ecNumber>
    </recommendedName>
    <alternativeName>
        <fullName evidence="14">Imidodipeptidase</fullName>
    </alternativeName>
    <alternativeName>
        <fullName evidence="12">Peptidase D</fullName>
    </alternativeName>
    <alternativeName>
        <fullName evidence="13">Proline dipeptidase</fullName>
    </alternativeName>
</protein>
<evidence type="ECO:0000256" key="4">
    <source>
        <dbReference type="ARBA" id="ARBA00022723"/>
    </source>
</evidence>
<keyword evidence="3" id="KW-0645">Protease</keyword>
<evidence type="ECO:0000313" key="18">
    <source>
        <dbReference type="Proteomes" id="UP001431783"/>
    </source>
</evidence>
<comment type="similarity">
    <text evidence="9">Belongs to the peptidase M24B family. Eukaryotic-type prolidase subfamily.</text>
</comment>
<dbReference type="InterPro" id="IPR052433">
    <property type="entry name" value="X-Pro_dipept-like"/>
</dbReference>
<dbReference type="FunFam" id="3.90.230.10:FF:000002">
    <property type="entry name" value="Xaa-Pro aminopeptidase 3"/>
    <property type="match status" value="1"/>
</dbReference>
<comment type="subunit">
    <text evidence="2">Homodimer.</text>
</comment>
<dbReference type="InterPro" id="IPR029149">
    <property type="entry name" value="Creatin/AminoP/Spt16_N"/>
</dbReference>
<evidence type="ECO:0000256" key="3">
    <source>
        <dbReference type="ARBA" id="ARBA00022670"/>
    </source>
</evidence>
<feature type="domain" description="Aminopeptidase P N-terminal" evidence="16">
    <location>
        <begin position="30"/>
        <end position="166"/>
    </location>
</feature>
<dbReference type="GO" id="GO:0070006">
    <property type="term" value="F:metalloaminopeptidase activity"/>
    <property type="evidence" value="ECO:0007669"/>
    <property type="project" value="InterPro"/>
</dbReference>
<evidence type="ECO:0000259" key="16">
    <source>
        <dbReference type="SMART" id="SM01011"/>
    </source>
</evidence>
<evidence type="ECO:0000256" key="5">
    <source>
        <dbReference type="ARBA" id="ARBA00022801"/>
    </source>
</evidence>
<comment type="cofactor">
    <cofactor evidence="1">
        <name>Mn(2+)</name>
        <dbReference type="ChEBI" id="CHEBI:29035"/>
    </cofactor>
</comment>
<evidence type="ECO:0000256" key="2">
    <source>
        <dbReference type="ARBA" id="ARBA00011738"/>
    </source>
</evidence>
<dbReference type="InterPro" id="IPR000994">
    <property type="entry name" value="Pept_M24"/>
</dbReference>
<evidence type="ECO:0000256" key="8">
    <source>
        <dbReference type="ARBA" id="ARBA00023211"/>
    </source>
</evidence>
<sequence>MNSYDNVDSSISKEVPMDATLSMGGNTHKIPLKLFQENRRRLAKNLKLKHVEKGSIVLLEGGNDIPLYDSDTTYLFRQESYFMWAFGITEPGCFGVIEVDTEITHIFIPKFPQEYAVWMGKILEKEEWSKKYAIENVHYVNDMPVVIKNLNPSLILTLKGINTDSGYYCKEAKFDGIDNFKVNNTILFNEIADLRVFKTDYEIEVLKYVIEMSSAAHRKVMRSVAIGKTEYQCESEFLHYCYNIGGCRHVSYTCICGSGHNASILHYGHAGAPNDRLIKEGDICLFDMGANYFGYTSDITCSYPANGKFTDDQKLIYNAVLNANLTVLNSAKPGISWADLHILAIKSLLDDLKKGGLLKGETEEMLKAGVGAIFQPHGLGHLMGLDVHDVGGYLSNNPPRPNHIPGIEKLRTARILAERMILTIEPGCYFIDHLIDKALADPDLSKYLIPDVVNRFRGFGGIRIEDDVLITKEGAVNLTKVPRSVEEIENWMSGKDDSKYKKFD</sequence>
<keyword evidence="6" id="KW-0224">Dipeptidase</keyword>
<dbReference type="InterPro" id="IPR036005">
    <property type="entry name" value="Creatinase/aminopeptidase-like"/>
</dbReference>